<feature type="chain" id="PRO_5024323738" evidence="1">
    <location>
        <begin position="19"/>
        <end position="177"/>
    </location>
</feature>
<evidence type="ECO:0000313" key="3">
    <source>
        <dbReference type="Proteomes" id="UP000324767"/>
    </source>
</evidence>
<comment type="caution">
    <text evidence="2">The sequence shown here is derived from an EMBL/GenBank/DDBJ whole genome shotgun (WGS) entry which is preliminary data.</text>
</comment>
<name>A0A5M8PXN1_9LECA</name>
<gene>
    <name evidence="2" type="ORF">FRX48_02216</name>
</gene>
<evidence type="ECO:0000313" key="2">
    <source>
        <dbReference type="EMBL" id="KAA6413854.1"/>
    </source>
</evidence>
<organism evidence="2 3">
    <name type="scientific">Lasallia pustulata</name>
    <dbReference type="NCBI Taxonomy" id="136370"/>
    <lineage>
        <taxon>Eukaryota</taxon>
        <taxon>Fungi</taxon>
        <taxon>Dikarya</taxon>
        <taxon>Ascomycota</taxon>
        <taxon>Pezizomycotina</taxon>
        <taxon>Lecanoromycetes</taxon>
        <taxon>OSLEUM clade</taxon>
        <taxon>Umbilicariomycetidae</taxon>
        <taxon>Umbilicariales</taxon>
        <taxon>Umbilicariaceae</taxon>
        <taxon>Lasallia</taxon>
    </lineage>
</organism>
<dbReference type="EMBL" id="VXIT01000003">
    <property type="protein sequence ID" value="KAA6413854.1"/>
    <property type="molecule type" value="Genomic_DNA"/>
</dbReference>
<dbReference type="OrthoDB" id="5294920at2759"/>
<proteinExistence type="predicted"/>
<protein>
    <submittedName>
        <fullName evidence="2">Uncharacterized protein</fullName>
    </submittedName>
</protein>
<feature type="signal peptide" evidence="1">
    <location>
        <begin position="1"/>
        <end position="18"/>
    </location>
</feature>
<dbReference type="AlphaFoldDB" id="A0A5M8PXN1"/>
<keyword evidence="1" id="KW-0732">Signal</keyword>
<sequence>MRFFIPTILTHSVFFTWAVRLDSSVAARSQHCDNAPSTVAGTNFNPRSLPVARVGIRKSTNTVLWCAPGSETYVILTMTGVAVERAILNMLNAAAGYAEESIRQYGDIVIPDGGVEYNSLITGISFSTSNSNNHQQTFGVLAAAIEAIKGYMTQNYFGRATFYIFDGNSEVGKGEIG</sequence>
<evidence type="ECO:0000256" key="1">
    <source>
        <dbReference type="SAM" id="SignalP"/>
    </source>
</evidence>
<dbReference type="Proteomes" id="UP000324767">
    <property type="component" value="Unassembled WGS sequence"/>
</dbReference>
<reference evidence="2 3" key="1">
    <citation type="submission" date="2019-09" db="EMBL/GenBank/DDBJ databases">
        <title>The hologenome of the rock-dwelling lichen Lasallia pustulata.</title>
        <authorList>
            <person name="Greshake Tzovaras B."/>
            <person name="Segers F."/>
            <person name="Bicker A."/>
            <person name="Dal Grande F."/>
            <person name="Otte J."/>
            <person name="Hankeln T."/>
            <person name="Schmitt I."/>
            <person name="Ebersberger I."/>
        </authorList>
    </citation>
    <scope>NUCLEOTIDE SEQUENCE [LARGE SCALE GENOMIC DNA]</scope>
    <source>
        <strain evidence="2">A1-1</strain>
    </source>
</reference>
<accession>A0A5M8PXN1</accession>